<dbReference type="PIRSF" id="PIRSF006470">
    <property type="entry name" value="DctB"/>
    <property type="match status" value="1"/>
</dbReference>
<dbReference type="STRING" id="1017273.SAMN05443094_102126"/>
<dbReference type="EMBL" id="FTLX01000002">
    <property type="protein sequence ID" value="SIQ28155.1"/>
    <property type="molecule type" value="Genomic_DNA"/>
</dbReference>
<dbReference type="PANTHER" id="PTHR33376:SF2">
    <property type="entry name" value="DICARBOXYLATE-BINDING PERIPLASMIC PROTEIN"/>
    <property type="match status" value="1"/>
</dbReference>
<evidence type="ECO:0000313" key="5">
    <source>
        <dbReference type="Proteomes" id="UP000186385"/>
    </source>
</evidence>
<dbReference type="GO" id="GO:0030288">
    <property type="term" value="C:outer membrane-bounded periplasmic space"/>
    <property type="evidence" value="ECO:0007669"/>
    <property type="project" value="InterPro"/>
</dbReference>
<dbReference type="RefSeq" id="WP_045849325.1">
    <property type="nucleotide sequence ID" value="NZ_FTLX01000002.1"/>
</dbReference>
<reference evidence="6" key="2">
    <citation type="submission" date="2017-03" db="EMBL/GenBank/DDBJ databases">
        <title>Bacillus sp. V-88(T) DSM27956, whole genome shotgun sequencing project.</title>
        <authorList>
            <person name="Dastager S.G."/>
            <person name="Neurgaonkar P.S."/>
            <person name="Dharne M.S."/>
        </authorList>
    </citation>
    <scope>NUCLEOTIDE SEQUENCE [LARGE SCALE GENOMIC DNA]</scope>
    <source>
        <strain evidence="6">DSM 25145</strain>
    </source>
</reference>
<dbReference type="OrthoDB" id="9776801at2"/>
<dbReference type="GO" id="GO:0055085">
    <property type="term" value="P:transmembrane transport"/>
    <property type="evidence" value="ECO:0007669"/>
    <property type="project" value="InterPro"/>
</dbReference>
<dbReference type="InterPro" id="IPR038404">
    <property type="entry name" value="TRAP_DctP_sf"/>
</dbReference>
<evidence type="ECO:0000313" key="6">
    <source>
        <dbReference type="Proteomes" id="UP000215545"/>
    </source>
</evidence>
<dbReference type="NCBIfam" id="NF037995">
    <property type="entry name" value="TRAP_S1"/>
    <property type="match status" value="1"/>
</dbReference>
<dbReference type="InterPro" id="IPR018389">
    <property type="entry name" value="DctP_fam"/>
</dbReference>
<name>A0A1N6RH67_9BACI</name>
<dbReference type="Proteomes" id="UP000186385">
    <property type="component" value="Unassembled WGS sequence"/>
</dbReference>
<dbReference type="EMBL" id="MWSK01000002">
    <property type="protein sequence ID" value="OXS79059.1"/>
    <property type="molecule type" value="Genomic_DNA"/>
</dbReference>
<dbReference type="AlphaFoldDB" id="A0A1N6RH67"/>
<reference evidence="3" key="3">
    <citation type="submission" date="2017-03" db="EMBL/GenBank/DDBJ databases">
        <authorList>
            <person name="Dastager S.G."/>
            <person name="Neurgaonkar P.S."/>
            <person name="Dharne M.S."/>
        </authorList>
    </citation>
    <scope>NUCLEOTIDE SEQUENCE</scope>
    <source>
        <strain evidence="3">DSM 25145</strain>
    </source>
</reference>
<organism evidence="4 5">
    <name type="scientific">Domibacillus enclensis</name>
    <dbReference type="NCBI Taxonomy" id="1017273"/>
    <lineage>
        <taxon>Bacteria</taxon>
        <taxon>Bacillati</taxon>
        <taxon>Bacillota</taxon>
        <taxon>Bacilli</taxon>
        <taxon>Bacillales</taxon>
        <taxon>Bacillaceae</taxon>
        <taxon>Domibacillus</taxon>
    </lineage>
</organism>
<gene>
    <name evidence="3" type="ORF">B1B05_04580</name>
    <name evidence="4" type="ORF">SAMN05443094_102126</name>
</gene>
<evidence type="ECO:0000256" key="1">
    <source>
        <dbReference type="ARBA" id="ARBA00022729"/>
    </source>
</evidence>
<dbReference type="Gene3D" id="3.40.190.170">
    <property type="entry name" value="Bacterial extracellular solute-binding protein, family 7"/>
    <property type="match status" value="1"/>
</dbReference>
<keyword evidence="6" id="KW-1185">Reference proteome</keyword>
<evidence type="ECO:0000313" key="3">
    <source>
        <dbReference type="EMBL" id="OXS79059.1"/>
    </source>
</evidence>
<proteinExistence type="predicted"/>
<dbReference type="CDD" id="cd13679">
    <property type="entry name" value="PBP2_TRAP_YiaO_like"/>
    <property type="match status" value="1"/>
</dbReference>
<dbReference type="InterPro" id="IPR004682">
    <property type="entry name" value="TRAP_DctP"/>
</dbReference>
<evidence type="ECO:0000256" key="2">
    <source>
        <dbReference type="SAM" id="SignalP"/>
    </source>
</evidence>
<dbReference type="NCBIfam" id="TIGR00787">
    <property type="entry name" value="dctP"/>
    <property type="match status" value="1"/>
</dbReference>
<keyword evidence="4" id="KW-0675">Receptor</keyword>
<protein>
    <submittedName>
        <fullName evidence="3">ABC transporter substrate-binding protein</fullName>
    </submittedName>
    <submittedName>
        <fullName evidence="4">Tripartite ATP-independent transporter solute receptor, DctP family</fullName>
    </submittedName>
</protein>
<dbReference type="Proteomes" id="UP000215545">
    <property type="component" value="Unassembled WGS sequence"/>
</dbReference>
<keyword evidence="1 2" id="KW-0732">Signal</keyword>
<dbReference type="Pfam" id="PF03480">
    <property type="entry name" value="DctP"/>
    <property type="match status" value="1"/>
</dbReference>
<reference evidence="4 5" key="1">
    <citation type="submission" date="2017-01" db="EMBL/GenBank/DDBJ databases">
        <authorList>
            <person name="Mah S.A."/>
            <person name="Swanson W.J."/>
            <person name="Moy G.W."/>
            <person name="Vacquier V.D."/>
        </authorList>
    </citation>
    <scope>NUCLEOTIDE SEQUENCE [LARGE SCALE GENOMIC DNA]</scope>
    <source>
        <strain evidence="4 5">NIO-1016</strain>
    </source>
</reference>
<accession>A0A1N6RH67</accession>
<dbReference type="PROSITE" id="PS51257">
    <property type="entry name" value="PROKAR_LIPOPROTEIN"/>
    <property type="match status" value="1"/>
</dbReference>
<sequence length="349" mass="38651">MKKLLMVMLSAVMISAIFLAGCGGSNSSGSGESGAAEGNEGSGEKRTLRVSIGVNDKHPEYEASMKFKELVEAETDDLTVEVYHSGQIADDRSAIEMLQFGTLDITIPSTSPLVNFLPEYGVFDLPFTIPNEEVADQVLDGEFGTKMLEMVDSQGLVGLAWWENGFRNLTNDVRPVGSMKDVEGLKIRTMENEIHLDAWKALGANPTPMAFTELFTAMQQGTIDGQENPYPTILLSNYPEVQEHISNTNHVYTPFIFLFSKSIWEELSADQQDIISKAAVEAGQFNRERTREVADESLEELKTQMTFTEVPEEEFAKFQEAVQPVIEKHKESIGADIVDEYLSAIESAK</sequence>
<dbReference type="PANTHER" id="PTHR33376">
    <property type="match status" value="1"/>
</dbReference>
<evidence type="ECO:0000313" key="4">
    <source>
        <dbReference type="EMBL" id="SIQ28155.1"/>
    </source>
</evidence>
<feature type="chain" id="PRO_5038489023" evidence="2">
    <location>
        <begin position="21"/>
        <end position="349"/>
    </location>
</feature>
<dbReference type="GO" id="GO:0030246">
    <property type="term" value="F:carbohydrate binding"/>
    <property type="evidence" value="ECO:0007669"/>
    <property type="project" value="TreeGrafter"/>
</dbReference>
<feature type="signal peptide" evidence="2">
    <location>
        <begin position="1"/>
        <end position="20"/>
    </location>
</feature>